<organism evidence="14 15">
    <name type="scientific">Candidatus Komeilibacteria bacterium RIFCSPHIGHO2_01_FULL_52_14</name>
    <dbReference type="NCBI Taxonomy" id="1798549"/>
    <lineage>
        <taxon>Bacteria</taxon>
        <taxon>Candidatus Komeiliibacteriota</taxon>
    </lineage>
</organism>
<protein>
    <recommendedName>
        <fullName evidence="11">8-oxo-dGTP diphosphatase</fullName>
        <ecNumber evidence="11">3.6.1.55</ecNumber>
    </recommendedName>
</protein>
<evidence type="ECO:0000256" key="4">
    <source>
        <dbReference type="ARBA" id="ARBA00022705"/>
    </source>
</evidence>
<dbReference type="SUPFAM" id="SSF55811">
    <property type="entry name" value="Nudix"/>
    <property type="match status" value="1"/>
</dbReference>
<evidence type="ECO:0000256" key="2">
    <source>
        <dbReference type="ARBA" id="ARBA00005582"/>
    </source>
</evidence>
<dbReference type="AlphaFoldDB" id="A0A1G2BIZ5"/>
<evidence type="ECO:0000313" key="15">
    <source>
        <dbReference type="Proteomes" id="UP000177817"/>
    </source>
</evidence>
<dbReference type="InterPro" id="IPR047127">
    <property type="entry name" value="MutT-like"/>
</dbReference>
<evidence type="ECO:0000256" key="11">
    <source>
        <dbReference type="ARBA" id="ARBA00038905"/>
    </source>
</evidence>
<evidence type="ECO:0000256" key="3">
    <source>
        <dbReference type="ARBA" id="ARBA00022457"/>
    </source>
</evidence>
<dbReference type="GO" id="GO:0044716">
    <property type="term" value="F:8-oxo-GDP phosphatase activity"/>
    <property type="evidence" value="ECO:0007669"/>
    <property type="project" value="TreeGrafter"/>
</dbReference>
<gene>
    <name evidence="14" type="ORF">A2677_02945</name>
</gene>
<keyword evidence="7 12" id="KW-0378">Hydrolase</keyword>
<dbReference type="GO" id="GO:0006281">
    <property type="term" value="P:DNA repair"/>
    <property type="evidence" value="ECO:0007669"/>
    <property type="project" value="UniProtKB-KW"/>
</dbReference>
<feature type="domain" description="Nudix hydrolase" evidence="13">
    <location>
        <begin position="1"/>
        <end position="135"/>
    </location>
</feature>
<dbReference type="PROSITE" id="PS51462">
    <property type="entry name" value="NUDIX"/>
    <property type="match status" value="1"/>
</dbReference>
<keyword evidence="8" id="KW-0460">Magnesium</keyword>
<evidence type="ECO:0000256" key="5">
    <source>
        <dbReference type="ARBA" id="ARBA00022723"/>
    </source>
</evidence>
<dbReference type="EC" id="3.6.1.55" evidence="11"/>
<comment type="catalytic activity">
    <reaction evidence="10">
        <text>8-oxo-dGTP + H2O = 8-oxo-dGMP + diphosphate + H(+)</text>
        <dbReference type="Rhea" id="RHEA:31575"/>
        <dbReference type="ChEBI" id="CHEBI:15377"/>
        <dbReference type="ChEBI" id="CHEBI:15378"/>
        <dbReference type="ChEBI" id="CHEBI:33019"/>
        <dbReference type="ChEBI" id="CHEBI:63224"/>
        <dbReference type="ChEBI" id="CHEBI:77896"/>
        <dbReference type="EC" id="3.6.1.55"/>
    </reaction>
</comment>
<sequence length="141" mass="16340">MIEHETAQIGQKALILRNGKCLVLEGAAQPGTWDLPGGRINQGENPETALHRELQEELGIKKCTVGETFFYDLWYRPNKTTICLVASFVDIDREDFLMSHEHLQYAWITKEELKNYEFFTPIMSTMIQRAFEYHESKNNGN</sequence>
<evidence type="ECO:0000256" key="1">
    <source>
        <dbReference type="ARBA" id="ARBA00001946"/>
    </source>
</evidence>
<evidence type="ECO:0000256" key="12">
    <source>
        <dbReference type="RuleBase" id="RU003476"/>
    </source>
</evidence>
<keyword evidence="6" id="KW-0227">DNA damage</keyword>
<comment type="caution">
    <text evidence="14">The sequence shown here is derived from an EMBL/GenBank/DDBJ whole genome shotgun (WGS) entry which is preliminary data.</text>
</comment>
<evidence type="ECO:0000256" key="7">
    <source>
        <dbReference type="ARBA" id="ARBA00022801"/>
    </source>
</evidence>
<comment type="cofactor">
    <cofactor evidence="1">
        <name>Mg(2+)</name>
        <dbReference type="ChEBI" id="CHEBI:18420"/>
    </cofactor>
</comment>
<dbReference type="Pfam" id="PF00293">
    <property type="entry name" value="NUDIX"/>
    <property type="match status" value="1"/>
</dbReference>
<keyword evidence="4" id="KW-0235">DNA replication</keyword>
<accession>A0A1G2BIZ5</accession>
<dbReference type="Gene3D" id="3.90.79.10">
    <property type="entry name" value="Nucleoside Triphosphate Pyrophosphohydrolase"/>
    <property type="match status" value="1"/>
</dbReference>
<dbReference type="InterPro" id="IPR020084">
    <property type="entry name" value="NUDIX_hydrolase_CS"/>
</dbReference>
<evidence type="ECO:0000313" key="14">
    <source>
        <dbReference type="EMBL" id="OGY89141.1"/>
    </source>
</evidence>
<dbReference type="PRINTS" id="PR00502">
    <property type="entry name" value="NUDIXFAMILY"/>
</dbReference>
<dbReference type="InterPro" id="IPR000086">
    <property type="entry name" value="NUDIX_hydrolase_dom"/>
</dbReference>
<dbReference type="GO" id="GO:0008413">
    <property type="term" value="F:8-oxo-7,8-dihydroguanosine triphosphate pyrophosphatase activity"/>
    <property type="evidence" value="ECO:0007669"/>
    <property type="project" value="TreeGrafter"/>
</dbReference>
<dbReference type="PANTHER" id="PTHR47707">
    <property type="entry name" value="8-OXO-DGTP DIPHOSPHATASE"/>
    <property type="match status" value="1"/>
</dbReference>
<dbReference type="GO" id="GO:0044715">
    <property type="term" value="F:8-oxo-dGDP phosphatase activity"/>
    <property type="evidence" value="ECO:0007669"/>
    <property type="project" value="TreeGrafter"/>
</dbReference>
<name>A0A1G2BIZ5_9BACT</name>
<dbReference type="Proteomes" id="UP000177817">
    <property type="component" value="Unassembled WGS sequence"/>
</dbReference>
<reference evidence="14 15" key="1">
    <citation type="journal article" date="2016" name="Nat. Commun.">
        <title>Thousands of microbial genomes shed light on interconnected biogeochemical processes in an aquifer system.</title>
        <authorList>
            <person name="Anantharaman K."/>
            <person name="Brown C.T."/>
            <person name="Hug L.A."/>
            <person name="Sharon I."/>
            <person name="Castelle C.J."/>
            <person name="Probst A.J."/>
            <person name="Thomas B.C."/>
            <person name="Singh A."/>
            <person name="Wilkins M.J."/>
            <person name="Karaoz U."/>
            <person name="Brodie E.L."/>
            <person name="Williams K.H."/>
            <person name="Hubbard S.S."/>
            <person name="Banfield J.F."/>
        </authorList>
    </citation>
    <scope>NUCLEOTIDE SEQUENCE [LARGE SCALE GENOMIC DNA]</scope>
</reference>
<dbReference type="EMBL" id="MHKK01000041">
    <property type="protein sequence ID" value="OGY89141.1"/>
    <property type="molecule type" value="Genomic_DNA"/>
</dbReference>
<dbReference type="PROSITE" id="PS00893">
    <property type="entry name" value="NUDIX_BOX"/>
    <property type="match status" value="1"/>
</dbReference>
<keyword evidence="5" id="KW-0479">Metal-binding</keyword>
<evidence type="ECO:0000256" key="8">
    <source>
        <dbReference type="ARBA" id="ARBA00022842"/>
    </source>
</evidence>
<evidence type="ECO:0000256" key="9">
    <source>
        <dbReference type="ARBA" id="ARBA00023204"/>
    </source>
</evidence>
<dbReference type="PANTHER" id="PTHR47707:SF1">
    <property type="entry name" value="NUDIX HYDROLASE FAMILY PROTEIN"/>
    <property type="match status" value="1"/>
</dbReference>
<dbReference type="GO" id="GO:0035539">
    <property type="term" value="F:8-oxo-7,8-dihydrodeoxyguanosine triphosphate pyrophosphatase activity"/>
    <property type="evidence" value="ECO:0007669"/>
    <property type="project" value="UniProtKB-EC"/>
</dbReference>
<dbReference type="GO" id="GO:0046872">
    <property type="term" value="F:metal ion binding"/>
    <property type="evidence" value="ECO:0007669"/>
    <property type="project" value="UniProtKB-KW"/>
</dbReference>
<keyword evidence="3" id="KW-0515">Mutator protein</keyword>
<dbReference type="GO" id="GO:0006260">
    <property type="term" value="P:DNA replication"/>
    <property type="evidence" value="ECO:0007669"/>
    <property type="project" value="UniProtKB-KW"/>
</dbReference>
<evidence type="ECO:0000256" key="6">
    <source>
        <dbReference type="ARBA" id="ARBA00022763"/>
    </source>
</evidence>
<dbReference type="InterPro" id="IPR020476">
    <property type="entry name" value="Nudix_hydrolase"/>
</dbReference>
<comment type="similarity">
    <text evidence="2 12">Belongs to the Nudix hydrolase family.</text>
</comment>
<dbReference type="InterPro" id="IPR015797">
    <property type="entry name" value="NUDIX_hydrolase-like_dom_sf"/>
</dbReference>
<keyword evidence="9" id="KW-0234">DNA repair</keyword>
<evidence type="ECO:0000259" key="13">
    <source>
        <dbReference type="PROSITE" id="PS51462"/>
    </source>
</evidence>
<proteinExistence type="inferred from homology"/>
<evidence type="ECO:0000256" key="10">
    <source>
        <dbReference type="ARBA" id="ARBA00035861"/>
    </source>
</evidence>